<gene>
    <name evidence="2" type="ordered locus">Lcho_0057</name>
</gene>
<dbReference type="eggNOG" id="ENOG5033MSV">
    <property type="taxonomic scope" value="Bacteria"/>
</dbReference>
<dbReference type="EMBL" id="CP001013">
    <property type="protein sequence ID" value="ACB32332.1"/>
    <property type="molecule type" value="Genomic_DNA"/>
</dbReference>
<sequence length="104" mass="10778" precursor="true">MKTARRLISAAACIATAVLLAASPALSQAEVVAKVVADYTVFVDPPTGFVFVKLPAGWKFVGKVEAAELARLPGSVVTALLTGEHDDDLPVRTAGEPPRPAPGR</sequence>
<proteinExistence type="predicted"/>
<protein>
    <submittedName>
        <fullName evidence="2">Uncharacterized protein</fullName>
    </submittedName>
</protein>
<evidence type="ECO:0000313" key="3">
    <source>
        <dbReference type="Proteomes" id="UP000001693"/>
    </source>
</evidence>
<reference evidence="2 3" key="1">
    <citation type="submission" date="2008-03" db="EMBL/GenBank/DDBJ databases">
        <title>Complete sequence of Leptothrix cholodnii SP-6.</title>
        <authorList>
            <consortium name="US DOE Joint Genome Institute"/>
            <person name="Copeland A."/>
            <person name="Lucas S."/>
            <person name="Lapidus A."/>
            <person name="Glavina del Rio T."/>
            <person name="Dalin E."/>
            <person name="Tice H."/>
            <person name="Bruce D."/>
            <person name="Goodwin L."/>
            <person name="Pitluck S."/>
            <person name="Chertkov O."/>
            <person name="Brettin T."/>
            <person name="Detter J.C."/>
            <person name="Han C."/>
            <person name="Kuske C.R."/>
            <person name="Schmutz J."/>
            <person name="Larimer F."/>
            <person name="Land M."/>
            <person name="Hauser L."/>
            <person name="Kyrpides N."/>
            <person name="Lykidis A."/>
            <person name="Emerson D."/>
            <person name="Richardson P."/>
        </authorList>
    </citation>
    <scope>NUCLEOTIDE SEQUENCE [LARGE SCALE GENOMIC DNA]</scope>
    <source>
        <strain evidence="3">ATCC 51168 / LMG 8142 / SP-6</strain>
    </source>
</reference>
<accession>B1Y5Y5</accession>
<dbReference type="RefSeq" id="WP_012345094.1">
    <property type="nucleotide sequence ID" value="NC_010524.1"/>
</dbReference>
<dbReference type="HOGENOM" id="CLU_2246663_0_0_4"/>
<keyword evidence="1" id="KW-0732">Signal</keyword>
<dbReference type="AlphaFoldDB" id="B1Y5Y5"/>
<organism evidence="2 3">
    <name type="scientific">Leptothrix cholodnii (strain ATCC 51168 / LMG 8142 / SP-6)</name>
    <name type="common">Leptothrix discophora (strain SP-6)</name>
    <dbReference type="NCBI Taxonomy" id="395495"/>
    <lineage>
        <taxon>Bacteria</taxon>
        <taxon>Pseudomonadati</taxon>
        <taxon>Pseudomonadota</taxon>
        <taxon>Betaproteobacteria</taxon>
        <taxon>Burkholderiales</taxon>
        <taxon>Sphaerotilaceae</taxon>
        <taxon>Leptothrix</taxon>
    </lineage>
</organism>
<dbReference type="STRING" id="395495.Lcho_0057"/>
<keyword evidence="3" id="KW-1185">Reference proteome</keyword>
<evidence type="ECO:0000256" key="1">
    <source>
        <dbReference type="SAM" id="SignalP"/>
    </source>
</evidence>
<feature type="signal peptide" evidence="1">
    <location>
        <begin position="1"/>
        <end position="27"/>
    </location>
</feature>
<dbReference type="KEGG" id="lch:Lcho_0057"/>
<name>B1Y5Y5_LEPCP</name>
<dbReference type="Proteomes" id="UP000001693">
    <property type="component" value="Chromosome"/>
</dbReference>
<evidence type="ECO:0000313" key="2">
    <source>
        <dbReference type="EMBL" id="ACB32332.1"/>
    </source>
</evidence>
<feature type="chain" id="PRO_5002771199" evidence="1">
    <location>
        <begin position="28"/>
        <end position="104"/>
    </location>
</feature>